<accession>A0A2A2L0T9</accession>
<feature type="region of interest" description="Disordered" evidence="1">
    <location>
        <begin position="76"/>
        <end position="118"/>
    </location>
</feature>
<reference evidence="2 3" key="1">
    <citation type="journal article" date="2017" name="Curr. Biol.">
        <title>Genome architecture and evolution of a unichromosomal asexual nematode.</title>
        <authorList>
            <person name="Fradin H."/>
            <person name="Zegar C."/>
            <person name="Gutwein M."/>
            <person name="Lucas J."/>
            <person name="Kovtun M."/>
            <person name="Corcoran D."/>
            <person name="Baugh L.R."/>
            <person name="Kiontke K."/>
            <person name="Gunsalus K."/>
            <person name="Fitch D.H."/>
            <person name="Piano F."/>
        </authorList>
    </citation>
    <scope>NUCLEOTIDE SEQUENCE [LARGE SCALE GENOMIC DNA]</scope>
    <source>
        <strain evidence="2">PF1309</strain>
    </source>
</reference>
<dbReference type="AlphaFoldDB" id="A0A2A2L0T9"/>
<organism evidence="2 3">
    <name type="scientific">Diploscapter pachys</name>
    <dbReference type="NCBI Taxonomy" id="2018661"/>
    <lineage>
        <taxon>Eukaryota</taxon>
        <taxon>Metazoa</taxon>
        <taxon>Ecdysozoa</taxon>
        <taxon>Nematoda</taxon>
        <taxon>Chromadorea</taxon>
        <taxon>Rhabditida</taxon>
        <taxon>Rhabditina</taxon>
        <taxon>Rhabditomorpha</taxon>
        <taxon>Rhabditoidea</taxon>
        <taxon>Rhabditidae</taxon>
        <taxon>Diploscapter</taxon>
    </lineage>
</organism>
<evidence type="ECO:0000313" key="3">
    <source>
        <dbReference type="Proteomes" id="UP000218231"/>
    </source>
</evidence>
<dbReference type="Proteomes" id="UP000218231">
    <property type="component" value="Unassembled WGS sequence"/>
</dbReference>
<keyword evidence="3" id="KW-1185">Reference proteome</keyword>
<protein>
    <submittedName>
        <fullName evidence="2">Uncharacterized protein</fullName>
    </submittedName>
</protein>
<gene>
    <name evidence="2" type="ORF">WR25_11118</name>
</gene>
<evidence type="ECO:0000256" key="1">
    <source>
        <dbReference type="SAM" id="MobiDB-lite"/>
    </source>
</evidence>
<evidence type="ECO:0000313" key="2">
    <source>
        <dbReference type="EMBL" id="PAV79785.1"/>
    </source>
</evidence>
<proteinExistence type="predicted"/>
<name>A0A2A2L0T9_9BILA</name>
<dbReference type="EMBL" id="LIAE01007368">
    <property type="protein sequence ID" value="PAV79785.1"/>
    <property type="molecule type" value="Genomic_DNA"/>
</dbReference>
<sequence length="118" mass="12927">MINYSGDWNIALAPRWKSAVILTLLTADRGEWVLSGLGWRGDQDLDVHHVGPGSVGLHAEHVDGVDDLVGDVVDLPVDRRDDDHAGDHGDQRAGGGDPHEELLFEHPVKKLNKQDEVN</sequence>
<comment type="caution">
    <text evidence="2">The sequence shown here is derived from an EMBL/GenBank/DDBJ whole genome shotgun (WGS) entry which is preliminary data.</text>
</comment>